<dbReference type="EMBL" id="VSKK01000001">
    <property type="protein sequence ID" value="TYB79578.1"/>
    <property type="molecule type" value="Genomic_DNA"/>
</dbReference>
<reference evidence="1 2" key="1">
    <citation type="submission" date="2019-08" db="EMBL/GenBank/DDBJ databases">
        <title>Genomes of Antarctic Bizionia species.</title>
        <authorList>
            <person name="Bowman J.P."/>
        </authorList>
    </citation>
    <scope>NUCLEOTIDE SEQUENCE [LARGE SCALE GENOMIC DNA]</scope>
    <source>
        <strain evidence="1 2">ADA-4</strain>
    </source>
</reference>
<sequence length="254" mass="30491">MNYTVHKAFQKDEQQLTSYIVNYETTGENFGNQDRNSLKLFDLNGLTINVKSFKVPNVINQVAYRFLRKSKAQRSYEYANRLLDLGIGTPKPIAFYEYKTAFSFKKSYYISEHLPYDLTYRELTFDFTMLSHEAILRAFTRFTFRLHEAGVNFLDHSPGNTLIQLNDGKYKFFLVDLNRMEFGDMDFETRIKNFARLTIHKSMVEIMSDEYAKLSGYNYKRVFNLMWEETEAFQQRFHKKRRLKNKLMFWRKNK</sequence>
<dbReference type="AlphaFoldDB" id="A0A5D0RFU1"/>
<organism evidence="1 2">
    <name type="scientific">Bizionia myxarmorum</name>
    <dbReference type="NCBI Taxonomy" id="291186"/>
    <lineage>
        <taxon>Bacteria</taxon>
        <taxon>Pseudomonadati</taxon>
        <taxon>Bacteroidota</taxon>
        <taxon>Flavobacteriia</taxon>
        <taxon>Flavobacteriales</taxon>
        <taxon>Flavobacteriaceae</taxon>
        <taxon>Bizionia</taxon>
    </lineage>
</organism>
<evidence type="ECO:0000313" key="1">
    <source>
        <dbReference type="EMBL" id="TYB79578.1"/>
    </source>
</evidence>
<comment type="caution">
    <text evidence="1">The sequence shown here is derived from an EMBL/GenBank/DDBJ whole genome shotgun (WGS) entry which is preliminary data.</text>
</comment>
<dbReference type="RefSeq" id="WP_148403311.1">
    <property type="nucleotide sequence ID" value="NZ_VSKK01000001.1"/>
</dbReference>
<protein>
    <submittedName>
        <fullName evidence="1">Kdo domain containing protein</fullName>
    </submittedName>
</protein>
<name>A0A5D0RFU1_9FLAO</name>
<proteinExistence type="predicted"/>
<dbReference type="Pfam" id="PF06293">
    <property type="entry name" value="Kdo"/>
    <property type="match status" value="1"/>
</dbReference>
<evidence type="ECO:0000313" key="2">
    <source>
        <dbReference type="Proteomes" id="UP000323720"/>
    </source>
</evidence>
<dbReference type="OrthoDB" id="9773772at2"/>
<dbReference type="Proteomes" id="UP000323720">
    <property type="component" value="Unassembled WGS sequence"/>
</dbReference>
<accession>A0A5D0RFU1</accession>
<gene>
    <name evidence="1" type="ORF">ES674_07430</name>
</gene>
<keyword evidence="2" id="KW-1185">Reference proteome</keyword>